<comment type="caution">
    <text evidence="1">The sequence shown here is derived from an EMBL/GenBank/DDBJ whole genome shotgun (WGS) entry which is preliminary data.</text>
</comment>
<reference evidence="1 2" key="1">
    <citation type="submission" date="2021-05" db="EMBL/GenBank/DDBJ databases">
        <title>Novel Bacillus species.</title>
        <authorList>
            <person name="Liu G."/>
        </authorList>
    </citation>
    <scope>NUCLEOTIDE SEQUENCE [LARGE SCALE GENOMIC DNA]</scope>
    <source>
        <strain evidence="2">FJAT-49780</strain>
    </source>
</reference>
<evidence type="ECO:0000313" key="1">
    <source>
        <dbReference type="EMBL" id="MBS4195375.1"/>
    </source>
</evidence>
<accession>A0A942TCP5</accession>
<sequence>MKMYRVTKHAIDRAVERLGVSAEYATNHLIQLMQTAYYNGSTPHPNGKRHKVFDHYKTRTRVIVSEDDSIITVYKLPEENALTIPSFLRPVVEREFRRVRREVTRLTRRHEEAIGKLTVEMGERIWARARAKNPNTREMIQAEIDEIQAKINGHLAAIEREQMRIEDFEKVTGVYA</sequence>
<name>A0A942TCP5_9BACI</name>
<dbReference type="EMBL" id="JAGYPG010000002">
    <property type="protein sequence ID" value="MBS4195375.1"/>
    <property type="molecule type" value="Genomic_DNA"/>
</dbReference>
<evidence type="ECO:0000313" key="2">
    <source>
        <dbReference type="Proteomes" id="UP000681414"/>
    </source>
</evidence>
<protein>
    <submittedName>
        <fullName evidence="1">Uncharacterized protein</fullName>
    </submittedName>
</protein>
<dbReference type="RefSeq" id="WP_213124597.1">
    <property type="nucleotide sequence ID" value="NZ_JAGYPG010000002.1"/>
</dbReference>
<organism evidence="1 2">
    <name type="scientific">Lederbergia citri</name>
    <dbReference type="NCBI Taxonomy" id="2833580"/>
    <lineage>
        <taxon>Bacteria</taxon>
        <taxon>Bacillati</taxon>
        <taxon>Bacillota</taxon>
        <taxon>Bacilli</taxon>
        <taxon>Bacillales</taxon>
        <taxon>Bacillaceae</taxon>
        <taxon>Lederbergia</taxon>
    </lineage>
</organism>
<dbReference type="Proteomes" id="UP000681414">
    <property type="component" value="Unassembled WGS sequence"/>
</dbReference>
<gene>
    <name evidence="1" type="ORF">KHA97_09940</name>
</gene>
<proteinExistence type="predicted"/>
<keyword evidence="2" id="KW-1185">Reference proteome</keyword>
<dbReference type="AlphaFoldDB" id="A0A942TCP5"/>